<organism evidence="1">
    <name type="scientific">Oryza nivara</name>
    <name type="common">Indian wild rice</name>
    <name type="synonym">Oryza sativa f. spontanea</name>
    <dbReference type="NCBI Taxonomy" id="4536"/>
    <lineage>
        <taxon>Eukaryota</taxon>
        <taxon>Viridiplantae</taxon>
        <taxon>Streptophyta</taxon>
        <taxon>Embryophyta</taxon>
        <taxon>Tracheophyta</taxon>
        <taxon>Spermatophyta</taxon>
        <taxon>Magnoliopsida</taxon>
        <taxon>Liliopsida</taxon>
        <taxon>Poales</taxon>
        <taxon>Poaceae</taxon>
        <taxon>BOP clade</taxon>
        <taxon>Oryzoideae</taxon>
        <taxon>Oryzeae</taxon>
        <taxon>Oryzinae</taxon>
        <taxon>Oryza</taxon>
    </lineage>
</organism>
<dbReference type="Gramene" id="ONIVA10G19300.3">
    <property type="protein sequence ID" value="ONIVA10G19300.3"/>
    <property type="gene ID" value="ONIVA10G19300"/>
</dbReference>
<dbReference type="SUPFAM" id="SSF52540">
    <property type="entry name" value="P-loop containing nucleoside triphosphate hydrolases"/>
    <property type="match status" value="1"/>
</dbReference>
<dbReference type="EnsemblPlants" id="ONIVA10G19300.4">
    <property type="protein sequence ID" value="ONIVA10G19300.4"/>
    <property type="gene ID" value="ONIVA10G19300"/>
</dbReference>
<protein>
    <recommendedName>
        <fullName evidence="3">DNA2/NAM7 helicase helicase domain-containing protein</fullName>
    </recommendedName>
</protein>
<sequence length="249" mass="27420">MLSWSWTTCIESNFENPQESAASSYAKSLLGPLVEETVAAVQSALQKLCFAPQFKIIDILPAAGANISFLDIDLQEVITHNTERGDIFLLCTELPRDSSQLCNDEAVLAMATCSNLYDTFQRSFNVKIHQKVKRQKFNHALFLCNILMNIQICESLNAVIRYDCPIINDLLTPPSMVVANASLTCCNEKLADVLMSQKITLDEVQLEAAKAIYSAARCKHSRSIHVISGAHGTGKTKIVFSAVASLFSK</sequence>
<dbReference type="Gramene" id="ONIVA10G19300.4">
    <property type="protein sequence ID" value="ONIVA10G19300.4"/>
    <property type="gene ID" value="ONIVA10G19300"/>
</dbReference>
<keyword evidence="2" id="KW-1185">Reference proteome</keyword>
<accession>A0A0E0IVS5</accession>
<dbReference type="InterPro" id="IPR027417">
    <property type="entry name" value="P-loop_NTPase"/>
</dbReference>
<dbReference type="HOGENOM" id="CLU_1117202_0_0_1"/>
<dbReference type="Proteomes" id="UP000006591">
    <property type="component" value="Chromosome 10"/>
</dbReference>
<dbReference type="Gene3D" id="3.40.50.300">
    <property type="entry name" value="P-loop containing nucleotide triphosphate hydrolases"/>
    <property type="match status" value="1"/>
</dbReference>
<reference evidence="1" key="1">
    <citation type="submission" date="2015-04" db="UniProtKB">
        <authorList>
            <consortium name="EnsemblPlants"/>
        </authorList>
    </citation>
    <scope>IDENTIFICATION</scope>
    <source>
        <strain evidence="1">SL10</strain>
    </source>
</reference>
<reference evidence="1" key="2">
    <citation type="submission" date="2018-04" db="EMBL/GenBank/DDBJ databases">
        <title>OnivRS2 (Oryza nivara Reference Sequence Version 2).</title>
        <authorList>
            <person name="Zhang J."/>
            <person name="Kudrna D."/>
            <person name="Lee S."/>
            <person name="Talag J."/>
            <person name="Rajasekar S."/>
            <person name="Welchert J."/>
            <person name="Hsing Y.-I."/>
            <person name="Wing R.A."/>
        </authorList>
    </citation>
    <scope>NUCLEOTIDE SEQUENCE [LARGE SCALE GENOMIC DNA]</scope>
</reference>
<evidence type="ECO:0000313" key="2">
    <source>
        <dbReference type="Proteomes" id="UP000006591"/>
    </source>
</evidence>
<name>A0A0E0IVS5_ORYNI</name>
<dbReference type="AlphaFoldDB" id="A0A0E0IVS5"/>
<dbReference type="EnsemblPlants" id="ONIVA10G19300.3">
    <property type="protein sequence ID" value="ONIVA10G19300.3"/>
    <property type="gene ID" value="ONIVA10G19300"/>
</dbReference>
<proteinExistence type="predicted"/>
<evidence type="ECO:0008006" key="3">
    <source>
        <dbReference type="Google" id="ProtNLM"/>
    </source>
</evidence>
<evidence type="ECO:0000313" key="1">
    <source>
        <dbReference type="EnsemblPlants" id="ONIVA10G19300.4"/>
    </source>
</evidence>